<dbReference type="EMBL" id="VEPZ02001096">
    <property type="protein sequence ID" value="KAE8695034.1"/>
    <property type="molecule type" value="Genomic_DNA"/>
</dbReference>
<dbReference type="InterPro" id="IPR025322">
    <property type="entry name" value="PADRE_dom"/>
</dbReference>
<comment type="caution">
    <text evidence="1">The sequence shown here is derived from an EMBL/GenBank/DDBJ whole genome shotgun (WGS) entry which is preliminary data.</text>
</comment>
<dbReference type="Pfam" id="PF14009">
    <property type="entry name" value="PADRE"/>
    <property type="match status" value="1"/>
</dbReference>
<protein>
    <submittedName>
        <fullName evidence="1">Uncharacterized protein</fullName>
    </submittedName>
</protein>
<organism evidence="1 2">
    <name type="scientific">Hibiscus syriacus</name>
    <name type="common">Rose of Sharon</name>
    <dbReference type="NCBI Taxonomy" id="106335"/>
    <lineage>
        <taxon>Eukaryota</taxon>
        <taxon>Viridiplantae</taxon>
        <taxon>Streptophyta</taxon>
        <taxon>Embryophyta</taxon>
        <taxon>Tracheophyta</taxon>
        <taxon>Spermatophyta</taxon>
        <taxon>Magnoliopsida</taxon>
        <taxon>eudicotyledons</taxon>
        <taxon>Gunneridae</taxon>
        <taxon>Pentapetalae</taxon>
        <taxon>rosids</taxon>
        <taxon>malvids</taxon>
        <taxon>Malvales</taxon>
        <taxon>Malvaceae</taxon>
        <taxon>Malvoideae</taxon>
        <taxon>Hibiscus</taxon>
    </lineage>
</organism>
<dbReference type="Proteomes" id="UP000436088">
    <property type="component" value="Unassembled WGS sequence"/>
</dbReference>
<evidence type="ECO:0000313" key="1">
    <source>
        <dbReference type="EMBL" id="KAE8695034.1"/>
    </source>
</evidence>
<name>A0A6A2ZSV6_HIBSY</name>
<sequence>MGNCVVVGLGEANKVIRVTTSNGGVMEFSTPIKSGSITSEFPGHAIFPSNANDILGKPLLHHEHLLPAKSYYLLPRNTKDTTSGNRRAHHVRSNSVPASLVVPYRMTQATLKRSHTDVFSRYRYNHHHPGVWKVNNTGTAVGNSVTRCSNSRVDPEC</sequence>
<gene>
    <name evidence="1" type="ORF">F3Y22_tig00110745pilonHSYRG00070</name>
</gene>
<reference evidence="1" key="1">
    <citation type="submission" date="2019-09" db="EMBL/GenBank/DDBJ databases">
        <title>Draft genome information of white flower Hibiscus syriacus.</title>
        <authorList>
            <person name="Kim Y.-M."/>
        </authorList>
    </citation>
    <scope>NUCLEOTIDE SEQUENCE [LARGE SCALE GENOMIC DNA]</scope>
    <source>
        <strain evidence="1">YM2019G1</strain>
    </source>
</reference>
<dbReference type="PANTHER" id="PTHR33148:SF48">
    <property type="entry name" value="DUF4228 DOMAIN PROTEIN"/>
    <property type="match status" value="1"/>
</dbReference>
<proteinExistence type="predicted"/>
<accession>A0A6A2ZSV6</accession>
<keyword evidence="2" id="KW-1185">Reference proteome</keyword>
<dbReference type="AlphaFoldDB" id="A0A6A2ZSV6"/>
<dbReference type="PANTHER" id="PTHR33148">
    <property type="entry name" value="PLASTID MOVEMENT IMPAIRED PROTEIN-RELATED"/>
    <property type="match status" value="1"/>
</dbReference>
<evidence type="ECO:0000313" key="2">
    <source>
        <dbReference type="Proteomes" id="UP000436088"/>
    </source>
</evidence>